<reference evidence="2 3" key="1">
    <citation type="journal article" date="2013" name="Genome Biol.">
        <title>The genome sequence of the most widely cultivated cacao type and its use to identify candidate genes regulating pod color.</title>
        <authorList>
            <person name="Motamayor J.C."/>
            <person name="Mockaitis K."/>
            <person name="Schmutz J."/>
            <person name="Haiminen N."/>
            <person name="Iii D.L."/>
            <person name="Cornejo O."/>
            <person name="Findley S.D."/>
            <person name="Zheng P."/>
            <person name="Utro F."/>
            <person name="Royaert S."/>
            <person name="Saski C."/>
            <person name="Jenkins J."/>
            <person name="Podicheti R."/>
            <person name="Zhao M."/>
            <person name="Scheffler B.E."/>
            <person name="Stack J.C."/>
            <person name="Feltus F.A."/>
            <person name="Mustiga G.M."/>
            <person name="Amores F."/>
            <person name="Phillips W."/>
            <person name="Marelli J.P."/>
            <person name="May G.D."/>
            <person name="Shapiro H."/>
            <person name="Ma J."/>
            <person name="Bustamante C.D."/>
            <person name="Schnell R.J."/>
            <person name="Main D."/>
            <person name="Gilbert D."/>
            <person name="Parida L."/>
            <person name="Kuhn D.N."/>
        </authorList>
    </citation>
    <scope>NUCLEOTIDE SEQUENCE [LARGE SCALE GENOMIC DNA]</scope>
    <source>
        <strain evidence="3">cv. Matina 1-6</strain>
    </source>
</reference>
<feature type="transmembrane region" description="Helical" evidence="1">
    <location>
        <begin position="35"/>
        <end position="58"/>
    </location>
</feature>
<protein>
    <submittedName>
        <fullName evidence="2">Uncharacterized protein</fullName>
    </submittedName>
</protein>
<gene>
    <name evidence="2" type="ORF">TCM_015702</name>
</gene>
<keyword evidence="1" id="KW-0472">Membrane</keyword>
<sequence>MAWKQRPTCRFCKAIDAHDPGIRCQCEENFQSSDLYVFLTFTLIVVSYSAFVLTGIHVDENYGARNRPHFVLHLDSCSVIDFRVMENQLVANWTAAFVLINKKNDIEISIEPFDLLVFYKRTSLVSCASMAEPLVLKTKYQAVSP</sequence>
<keyword evidence="3" id="KW-1185">Reference proteome</keyword>
<dbReference type="Proteomes" id="UP000026915">
    <property type="component" value="Chromosome 3"/>
</dbReference>
<dbReference type="EMBL" id="CM001881">
    <property type="protein sequence ID" value="EOY23982.1"/>
    <property type="molecule type" value="Genomic_DNA"/>
</dbReference>
<dbReference type="InParanoid" id="A0A061G462"/>
<proteinExistence type="predicted"/>
<dbReference type="Gramene" id="EOY23982">
    <property type="protein sequence ID" value="EOY23982"/>
    <property type="gene ID" value="TCM_015702"/>
</dbReference>
<name>A0A061G462_THECC</name>
<keyword evidence="1" id="KW-1133">Transmembrane helix</keyword>
<accession>A0A061G462</accession>
<evidence type="ECO:0000256" key="1">
    <source>
        <dbReference type="SAM" id="Phobius"/>
    </source>
</evidence>
<dbReference type="AlphaFoldDB" id="A0A061G462"/>
<evidence type="ECO:0000313" key="3">
    <source>
        <dbReference type="Proteomes" id="UP000026915"/>
    </source>
</evidence>
<dbReference type="HOGENOM" id="CLU_1790390_0_0_1"/>
<keyword evidence="1" id="KW-0812">Transmembrane</keyword>
<organism evidence="2 3">
    <name type="scientific">Theobroma cacao</name>
    <name type="common">Cacao</name>
    <name type="synonym">Cocoa</name>
    <dbReference type="NCBI Taxonomy" id="3641"/>
    <lineage>
        <taxon>Eukaryota</taxon>
        <taxon>Viridiplantae</taxon>
        <taxon>Streptophyta</taxon>
        <taxon>Embryophyta</taxon>
        <taxon>Tracheophyta</taxon>
        <taxon>Spermatophyta</taxon>
        <taxon>Magnoliopsida</taxon>
        <taxon>eudicotyledons</taxon>
        <taxon>Gunneridae</taxon>
        <taxon>Pentapetalae</taxon>
        <taxon>rosids</taxon>
        <taxon>malvids</taxon>
        <taxon>Malvales</taxon>
        <taxon>Malvaceae</taxon>
        <taxon>Byttnerioideae</taxon>
        <taxon>Theobroma</taxon>
    </lineage>
</organism>
<evidence type="ECO:0000313" key="2">
    <source>
        <dbReference type="EMBL" id="EOY23982.1"/>
    </source>
</evidence>